<reference evidence="1" key="2">
    <citation type="submission" date="2017-11" db="EMBL/GenBank/DDBJ databases">
        <title>Coralsnake Venomics: Analyses of Venom Gland Transcriptomes and Proteomes of Six Brazilian Taxa.</title>
        <authorList>
            <person name="Aird S.D."/>
            <person name="Jorge da Silva N."/>
            <person name="Qiu L."/>
            <person name="Villar-Briones A."/>
            <person name="Aparecida-Saddi V."/>
            <person name="Campos-Telles M.P."/>
            <person name="Grau M."/>
            <person name="Mikheyev A.S."/>
        </authorList>
    </citation>
    <scope>NUCLEOTIDE SEQUENCE</scope>
    <source>
        <tissue evidence="1">Venom_gland</tissue>
    </source>
</reference>
<proteinExistence type="predicted"/>
<accession>A0A2D4FKP0</accession>
<evidence type="ECO:0000313" key="1">
    <source>
        <dbReference type="EMBL" id="LAA48050.1"/>
    </source>
</evidence>
<organism evidence="1">
    <name type="scientific">Micrurus corallinus</name>
    <name type="common">Brazilian coral snake</name>
    <dbReference type="NCBI Taxonomy" id="54390"/>
    <lineage>
        <taxon>Eukaryota</taxon>
        <taxon>Metazoa</taxon>
        <taxon>Chordata</taxon>
        <taxon>Craniata</taxon>
        <taxon>Vertebrata</taxon>
        <taxon>Euteleostomi</taxon>
        <taxon>Lepidosauria</taxon>
        <taxon>Squamata</taxon>
        <taxon>Bifurcata</taxon>
        <taxon>Unidentata</taxon>
        <taxon>Episquamata</taxon>
        <taxon>Toxicofera</taxon>
        <taxon>Serpentes</taxon>
        <taxon>Colubroidea</taxon>
        <taxon>Elapidae</taxon>
        <taxon>Elapinae</taxon>
        <taxon>Micrurus</taxon>
    </lineage>
</organism>
<dbReference type="EMBL" id="IACJ01078889">
    <property type="protein sequence ID" value="LAA48050.1"/>
    <property type="molecule type" value="Transcribed_RNA"/>
</dbReference>
<name>A0A2D4FKP0_MICCO</name>
<reference evidence="1" key="1">
    <citation type="submission" date="2017-07" db="EMBL/GenBank/DDBJ databases">
        <authorList>
            <person name="Mikheyev A."/>
            <person name="Grau M."/>
        </authorList>
    </citation>
    <scope>NUCLEOTIDE SEQUENCE</scope>
    <source>
        <tissue evidence="1">Venom_gland</tissue>
    </source>
</reference>
<sequence length="126" mass="13823">MSCSLFKLWINDPAQRKRSALKKECVIICRKASEGWFRPTIVIIKPSWLVVDIAMIFLISKWVVAEAAANIVVVAPNIRQIAIIVLLSCSVGLRRINKKMPATTIVLECSRAETGVGPSMAEGSQG</sequence>
<dbReference type="AlphaFoldDB" id="A0A2D4FKP0"/>
<protein>
    <submittedName>
        <fullName evidence="1">Uncharacterized protein</fullName>
    </submittedName>
</protein>